<dbReference type="GO" id="GO:0003677">
    <property type="term" value="F:DNA binding"/>
    <property type="evidence" value="ECO:0007669"/>
    <property type="project" value="UniProtKB-KW"/>
</dbReference>
<organism evidence="2 3">
    <name type="scientific">Actinoplanes derwentensis</name>
    <dbReference type="NCBI Taxonomy" id="113562"/>
    <lineage>
        <taxon>Bacteria</taxon>
        <taxon>Bacillati</taxon>
        <taxon>Actinomycetota</taxon>
        <taxon>Actinomycetes</taxon>
        <taxon>Micromonosporales</taxon>
        <taxon>Micromonosporaceae</taxon>
        <taxon>Actinoplanes</taxon>
    </lineage>
</organism>
<evidence type="ECO:0000313" key="2">
    <source>
        <dbReference type="EMBL" id="SDT78825.1"/>
    </source>
</evidence>
<dbReference type="Proteomes" id="UP000198688">
    <property type="component" value="Chromosome I"/>
</dbReference>
<protein>
    <submittedName>
        <fullName evidence="2">Rrf2 family protein</fullName>
    </submittedName>
</protein>
<dbReference type="PANTHER" id="PTHR33221:SF5">
    <property type="entry name" value="HTH-TYPE TRANSCRIPTIONAL REGULATOR ISCR"/>
    <property type="match status" value="1"/>
</dbReference>
<dbReference type="PROSITE" id="PS01332">
    <property type="entry name" value="HTH_RRF2_1"/>
    <property type="match status" value="1"/>
</dbReference>
<dbReference type="InterPro" id="IPR000944">
    <property type="entry name" value="Tscrpt_reg_Rrf2"/>
</dbReference>
<dbReference type="Pfam" id="PF02082">
    <property type="entry name" value="Rrf2"/>
    <property type="match status" value="1"/>
</dbReference>
<proteinExistence type="predicted"/>
<name>A0A1H2D7V6_9ACTN</name>
<keyword evidence="1" id="KW-0238">DNA-binding</keyword>
<dbReference type="PROSITE" id="PS51197">
    <property type="entry name" value="HTH_RRF2_2"/>
    <property type="match status" value="1"/>
</dbReference>
<dbReference type="GO" id="GO:0003700">
    <property type="term" value="F:DNA-binding transcription factor activity"/>
    <property type="evidence" value="ECO:0007669"/>
    <property type="project" value="TreeGrafter"/>
</dbReference>
<accession>A0A1H2D7V6</accession>
<gene>
    <name evidence="2" type="ORF">SAMN04489716_8531</name>
</gene>
<dbReference type="STRING" id="113562.SAMN04489716_8531"/>
<dbReference type="InterPro" id="IPR036390">
    <property type="entry name" value="WH_DNA-bd_sf"/>
</dbReference>
<dbReference type="InterPro" id="IPR036388">
    <property type="entry name" value="WH-like_DNA-bd_sf"/>
</dbReference>
<reference evidence="2 3" key="1">
    <citation type="submission" date="2016-10" db="EMBL/GenBank/DDBJ databases">
        <authorList>
            <person name="de Groot N.N."/>
        </authorList>
    </citation>
    <scope>NUCLEOTIDE SEQUENCE [LARGE SCALE GENOMIC DNA]</scope>
    <source>
        <strain evidence="2 3">DSM 43941</strain>
    </source>
</reference>
<evidence type="ECO:0000313" key="3">
    <source>
        <dbReference type="Proteomes" id="UP000198688"/>
    </source>
</evidence>
<dbReference type="NCBIfam" id="TIGR00738">
    <property type="entry name" value="rrf2_super"/>
    <property type="match status" value="1"/>
</dbReference>
<dbReference type="EMBL" id="LT629758">
    <property type="protein sequence ID" value="SDT78825.1"/>
    <property type="molecule type" value="Genomic_DNA"/>
</dbReference>
<keyword evidence="3" id="KW-1185">Reference proteome</keyword>
<dbReference type="Gene3D" id="1.10.10.10">
    <property type="entry name" value="Winged helix-like DNA-binding domain superfamily/Winged helix DNA-binding domain"/>
    <property type="match status" value="1"/>
</dbReference>
<dbReference type="InterPro" id="IPR030489">
    <property type="entry name" value="TR_Rrf2-type_CS"/>
</dbReference>
<dbReference type="AlphaFoldDB" id="A0A1H2D7V6"/>
<dbReference type="GO" id="GO:0005829">
    <property type="term" value="C:cytosol"/>
    <property type="evidence" value="ECO:0007669"/>
    <property type="project" value="TreeGrafter"/>
</dbReference>
<dbReference type="PANTHER" id="PTHR33221">
    <property type="entry name" value="WINGED HELIX-TURN-HELIX TRANSCRIPTIONAL REGULATOR, RRF2 FAMILY"/>
    <property type="match status" value="1"/>
</dbReference>
<evidence type="ECO:0000256" key="1">
    <source>
        <dbReference type="ARBA" id="ARBA00023125"/>
    </source>
</evidence>
<sequence length="164" mass="17888">MCIRIAWPGQNSRVQISARGDYAVRAALSLAQAYPALMSAQAIAQDQEMPRKFLEAVLADLRRAGVVRAQRGAEGGYTLSHPPRDVTIGQILRAVDGPLAGVRGLRPEETQYTGAAENLPNLWVAVRAAVREVVDEVSLAELISGRMPAHVRKLTTRPDAWQPR</sequence>
<dbReference type="SUPFAM" id="SSF46785">
    <property type="entry name" value="Winged helix' DNA-binding domain"/>
    <property type="match status" value="1"/>
</dbReference>